<dbReference type="EMBL" id="SNWI01000009">
    <property type="protein sequence ID" value="TDN97638.1"/>
    <property type="molecule type" value="Genomic_DNA"/>
</dbReference>
<proteinExistence type="predicted"/>
<evidence type="ECO:0000313" key="2">
    <source>
        <dbReference type="EMBL" id="TDN97638.1"/>
    </source>
</evidence>
<sequence>MYFVISHTILKMVIYDERQNFYGKISAIQV</sequence>
<dbReference type="Proteomes" id="UP000294848">
    <property type="component" value="Unassembled WGS sequence"/>
</dbReference>
<dbReference type="EMBL" id="FONW01000004">
    <property type="protein sequence ID" value="SFF31501.1"/>
    <property type="molecule type" value="Genomic_DNA"/>
</dbReference>
<evidence type="ECO:0000313" key="3">
    <source>
        <dbReference type="Proteomes" id="UP000198964"/>
    </source>
</evidence>
<dbReference type="Proteomes" id="UP000198964">
    <property type="component" value="Unassembled WGS sequence"/>
</dbReference>
<protein>
    <submittedName>
        <fullName evidence="1">Uncharacterized protein</fullName>
    </submittedName>
</protein>
<reference evidence="2 4" key="2">
    <citation type="submission" date="2019-03" db="EMBL/GenBank/DDBJ databases">
        <title>Freshwater and sediment microbial communities from various areas in North America, analyzing microbe dynamics in response to fracking.</title>
        <authorList>
            <person name="Lamendella R."/>
        </authorList>
    </citation>
    <scope>NUCLEOTIDE SEQUENCE [LARGE SCALE GENOMIC DNA]</scope>
    <source>
        <strain evidence="2 4">114D</strain>
    </source>
</reference>
<keyword evidence="3" id="KW-1185">Reference proteome</keyword>
<dbReference type="AlphaFoldDB" id="A0A1I2HSX4"/>
<organism evidence="1 3">
    <name type="scientific">Sunxiuqinia elliptica</name>
    <dbReference type="NCBI Taxonomy" id="655355"/>
    <lineage>
        <taxon>Bacteria</taxon>
        <taxon>Pseudomonadati</taxon>
        <taxon>Bacteroidota</taxon>
        <taxon>Bacteroidia</taxon>
        <taxon>Marinilabiliales</taxon>
        <taxon>Prolixibacteraceae</taxon>
        <taxon>Sunxiuqinia</taxon>
    </lineage>
</organism>
<reference evidence="1 3" key="1">
    <citation type="submission" date="2016-10" db="EMBL/GenBank/DDBJ databases">
        <authorList>
            <person name="de Groot N.N."/>
        </authorList>
    </citation>
    <scope>NUCLEOTIDE SEQUENCE [LARGE SCALE GENOMIC DNA]</scope>
    <source>
        <strain evidence="1 3">CGMCC 1.9156</strain>
    </source>
</reference>
<evidence type="ECO:0000313" key="1">
    <source>
        <dbReference type="EMBL" id="SFF31501.1"/>
    </source>
</evidence>
<accession>A0A1I2HSX4</accession>
<gene>
    <name evidence="2" type="ORF">DET52_10940</name>
    <name evidence="1" type="ORF">SAMN05216283_104188</name>
</gene>
<evidence type="ECO:0000313" key="4">
    <source>
        <dbReference type="Proteomes" id="UP000294848"/>
    </source>
</evidence>
<name>A0A1I2HSX4_9BACT</name>